<reference evidence="1" key="2">
    <citation type="submission" date="2022-06" db="UniProtKB">
        <authorList>
            <consortium name="EnsemblMetazoa"/>
        </authorList>
    </citation>
    <scope>IDENTIFICATION</scope>
</reference>
<organism evidence="1 2">
    <name type="scientific">Onchocerca volvulus</name>
    <dbReference type="NCBI Taxonomy" id="6282"/>
    <lineage>
        <taxon>Eukaryota</taxon>
        <taxon>Metazoa</taxon>
        <taxon>Ecdysozoa</taxon>
        <taxon>Nematoda</taxon>
        <taxon>Chromadorea</taxon>
        <taxon>Rhabditida</taxon>
        <taxon>Spirurina</taxon>
        <taxon>Spiruromorpha</taxon>
        <taxon>Filarioidea</taxon>
        <taxon>Onchocercidae</taxon>
        <taxon>Onchocerca</taxon>
    </lineage>
</organism>
<protein>
    <submittedName>
        <fullName evidence="1">Uncharacterized protein</fullName>
    </submittedName>
</protein>
<dbReference type="EMBL" id="CMVM020000020">
    <property type="status" value="NOT_ANNOTATED_CDS"/>
    <property type="molecule type" value="Genomic_DNA"/>
</dbReference>
<proteinExistence type="predicted"/>
<accession>A0A8R1TXR8</accession>
<evidence type="ECO:0000313" key="2">
    <source>
        <dbReference type="Proteomes" id="UP000024404"/>
    </source>
</evidence>
<keyword evidence="2" id="KW-1185">Reference proteome</keyword>
<dbReference type="EnsemblMetazoa" id="OVOC761.1">
    <property type="protein sequence ID" value="OVOC761.1"/>
    <property type="gene ID" value="WBGene00237570"/>
</dbReference>
<sequence>MSTKLDFCTRDWHESDDIALLMMSSGNQNTLLASNVIVIVEFGTQVVTLTGSACQSTHQRDANKILFQNKIPINIVALCLMLGST</sequence>
<evidence type="ECO:0000313" key="1">
    <source>
        <dbReference type="EnsemblMetazoa" id="OVOC761.1"/>
    </source>
</evidence>
<dbReference type="AlphaFoldDB" id="A0A8R1TXR8"/>
<dbReference type="Proteomes" id="UP000024404">
    <property type="component" value="Unassembled WGS sequence"/>
</dbReference>
<name>A0A8R1TXR8_ONCVO</name>
<reference evidence="2" key="1">
    <citation type="submission" date="2013-10" db="EMBL/GenBank/DDBJ databases">
        <title>Genome sequencing of Onchocerca volvulus.</title>
        <authorList>
            <person name="Cotton J."/>
            <person name="Tsai J."/>
            <person name="Stanley E."/>
            <person name="Tracey A."/>
            <person name="Holroyd N."/>
            <person name="Lustigman S."/>
            <person name="Berriman M."/>
        </authorList>
    </citation>
    <scope>NUCLEOTIDE SEQUENCE</scope>
</reference>